<gene>
    <name evidence="2" type="ORF">Q0A17_23325</name>
</gene>
<dbReference type="Pfam" id="PF09346">
    <property type="entry name" value="SMI1_KNR4"/>
    <property type="match status" value="1"/>
</dbReference>
<dbReference type="SUPFAM" id="SSF160631">
    <property type="entry name" value="SMI1/KNR4-like"/>
    <property type="match status" value="1"/>
</dbReference>
<reference evidence="2 3" key="1">
    <citation type="submission" date="2023-07" db="EMBL/GenBank/DDBJ databases">
        <title>Citrobacter selenititolerans sp. nov., isolated from seleniferous soil.</title>
        <authorList>
            <person name="Zhang S."/>
            <person name="Li K."/>
            <person name="Peng J."/>
            <person name="Wang H."/>
            <person name="Sun J."/>
            <person name="Guo Y."/>
        </authorList>
    </citation>
    <scope>NUCLEOTIDE SEQUENCE [LARGE SCALE GENOMIC DNA]</scope>
    <source>
        <strain evidence="2 3">S2-9</strain>
    </source>
</reference>
<evidence type="ECO:0000313" key="2">
    <source>
        <dbReference type="EMBL" id="MDN8602304.1"/>
    </source>
</evidence>
<protein>
    <submittedName>
        <fullName evidence="2">SMI1/KNR4 family protein</fullName>
    </submittedName>
</protein>
<keyword evidence="3" id="KW-1185">Reference proteome</keyword>
<dbReference type="InterPro" id="IPR018958">
    <property type="entry name" value="Knr4/Smi1-like_dom"/>
</dbReference>
<name>A0ABT8Q177_9ENTR</name>
<dbReference type="Proteomes" id="UP001174867">
    <property type="component" value="Unassembled WGS sequence"/>
</dbReference>
<dbReference type="InterPro" id="IPR037883">
    <property type="entry name" value="Knr4/Smi1-like_sf"/>
</dbReference>
<comment type="caution">
    <text evidence="2">The sequence shown here is derived from an EMBL/GenBank/DDBJ whole genome shotgun (WGS) entry which is preliminary data.</text>
</comment>
<dbReference type="RefSeq" id="WP_301703357.1">
    <property type="nucleotide sequence ID" value="NZ_JAUJYW010000025.1"/>
</dbReference>
<sequence>MTLQNSFTNIRLEQSAPETSESLIKLIITEDFPGKDYFINFYLKNNGGYLPSPTSHYYRDSFYNISLNERNAMHVEGFYFIPQHPEEYKCRMLLSIPRVRWHYSNHSEQARVFSATHIPFAFDASGNVYWINTKNGVIQFINHEKENEPVDNIAPSFRDFCENIKSTRRLK</sequence>
<dbReference type="Gene3D" id="3.40.1580.10">
    <property type="entry name" value="SMI1/KNR4-like"/>
    <property type="match status" value="1"/>
</dbReference>
<feature type="domain" description="Knr4/Smi1-like" evidence="1">
    <location>
        <begin position="38"/>
        <end position="162"/>
    </location>
</feature>
<proteinExistence type="predicted"/>
<evidence type="ECO:0000259" key="1">
    <source>
        <dbReference type="Pfam" id="PF09346"/>
    </source>
</evidence>
<accession>A0ABT8Q177</accession>
<dbReference type="EMBL" id="JAUJYW010000025">
    <property type="protein sequence ID" value="MDN8602304.1"/>
    <property type="molecule type" value="Genomic_DNA"/>
</dbReference>
<organism evidence="2 3">
    <name type="scientific">Citrobacter enshiensis</name>
    <dbReference type="NCBI Taxonomy" id="2971264"/>
    <lineage>
        <taxon>Bacteria</taxon>
        <taxon>Pseudomonadati</taxon>
        <taxon>Pseudomonadota</taxon>
        <taxon>Gammaproteobacteria</taxon>
        <taxon>Enterobacterales</taxon>
        <taxon>Enterobacteriaceae</taxon>
        <taxon>Citrobacter</taxon>
    </lineage>
</organism>
<evidence type="ECO:0000313" key="3">
    <source>
        <dbReference type="Proteomes" id="UP001174867"/>
    </source>
</evidence>